<accession>A0A7S0NXG6</accession>
<evidence type="ECO:0000313" key="1">
    <source>
        <dbReference type="EMBL" id="CAD8540449.1"/>
    </source>
</evidence>
<sequence>MSDADKAKRLAAEVRACDASTQIDLAGVSGLDALAAIVNEGLSKPFPLKQMIRISFIVGGGKKVRQRYDDKLPQMLSDALKAIGFAEDRGASATLSCQGLFKYQHDTDKDLKFVHTFPRVDPSAAAAPAGTDTGEGAMSPAEMLLFADQATFEAMIRAKTVSFSQRRRALEVLKEATAQIASLEAQLTAMTPLTDGEQAWYDSVDADGISHKQAWLQQNLESMVNEGQLTSGERAEVLEKLTAKLAVLEEKLAAAEAAGKSKQAAALVKARDEMQARNMHLRGIACVTHRPKHAAEMARVRKKLAEVEKLEKSKVLLPLEEAQKLNAKPKLLAELEAMEIDAAGWFSR</sequence>
<proteinExistence type="predicted"/>
<dbReference type="EMBL" id="HBER01031303">
    <property type="protein sequence ID" value="CAD8540449.1"/>
    <property type="molecule type" value="Transcribed_RNA"/>
</dbReference>
<dbReference type="AlphaFoldDB" id="A0A7S0NXG6"/>
<name>A0A7S0NXG6_9EUKA</name>
<protein>
    <submittedName>
        <fullName evidence="1">Uncharacterized protein</fullName>
    </submittedName>
</protein>
<organism evidence="1">
    <name type="scientific">Calcidiscus leptoporus</name>
    <dbReference type="NCBI Taxonomy" id="127549"/>
    <lineage>
        <taxon>Eukaryota</taxon>
        <taxon>Haptista</taxon>
        <taxon>Haptophyta</taxon>
        <taxon>Prymnesiophyceae</taxon>
        <taxon>Coccolithales</taxon>
        <taxon>Calcidiscaceae</taxon>
        <taxon>Calcidiscus</taxon>
    </lineage>
</organism>
<gene>
    <name evidence="1" type="ORF">CLEP1334_LOCUS15732</name>
</gene>
<reference evidence="1" key="1">
    <citation type="submission" date="2021-01" db="EMBL/GenBank/DDBJ databases">
        <authorList>
            <person name="Corre E."/>
            <person name="Pelletier E."/>
            <person name="Niang G."/>
            <person name="Scheremetjew M."/>
            <person name="Finn R."/>
            <person name="Kale V."/>
            <person name="Holt S."/>
            <person name="Cochrane G."/>
            <person name="Meng A."/>
            <person name="Brown T."/>
            <person name="Cohen L."/>
        </authorList>
    </citation>
    <scope>NUCLEOTIDE SEQUENCE</scope>
    <source>
        <strain evidence="1">RCC1130</strain>
    </source>
</reference>